<dbReference type="PROSITE" id="PS50157">
    <property type="entry name" value="ZINC_FINGER_C2H2_2"/>
    <property type="match status" value="1"/>
</dbReference>
<feature type="region of interest" description="Disordered" evidence="7">
    <location>
        <begin position="137"/>
        <end position="194"/>
    </location>
</feature>
<feature type="compositionally biased region" description="Pro residues" evidence="7">
    <location>
        <begin position="770"/>
        <end position="779"/>
    </location>
</feature>
<protein>
    <recommendedName>
        <fullName evidence="8">C2H2-type domain-containing protein</fullName>
    </recommendedName>
</protein>
<feature type="compositionally biased region" description="Polar residues" evidence="7">
    <location>
        <begin position="281"/>
        <end position="295"/>
    </location>
</feature>
<feature type="compositionally biased region" description="Pro residues" evidence="7">
    <location>
        <begin position="714"/>
        <end position="724"/>
    </location>
</feature>
<feature type="compositionally biased region" description="Low complexity" evidence="7">
    <location>
        <begin position="638"/>
        <end position="648"/>
    </location>
</feature>
<dbReference type="InterPro" id="IPR013087">
    <property type="entry name" value="Znf_C2H2_type"/>
</dbReference>
<feature type="compositionally biased region" description="Polar residues" evidence="7">
    <location>
        <begin position="306"/>
        <end position="331"/>
    </location>
</feature>
<dbReference type="SMART" id="SM00355">
    <property type="entry name" value="ZnF_C2H2"/>
    <property type="match status" value="3"/>
</dbReference>
<feature type="compositionally biased region" description="Basic and acidic residues" evidence="7">
    <location>
        <begin position="727"/>
        <end position="739"/>
    </location>
</feature>
<dbReference type="EMBL" id="ML143419">
    <property type="protein sequence ID" value="TBU28755.1"/>
    <property type="molecule type" value="Genomic_DNA"/>
</dbReference>
<dbReference type="Gene3D" id="3.30.160.60">
    <property type="entry name" value="Classic Zinc Finger"/>
    <property type="match status" value="1"/>
</dbReference>
<evidence type="ECO:0000256" key="4">
    <source>
        <dbReference type="ARBA" id="ARBA00022833"/>
    </source>
</evidence>
<feature type="region of interest" description="Disordered" evidence="7">
    <location>
        <begin position="1300"/>
        <end position="1488"/>
    </location>
</feature>
<dbReference type="InterPro" id="IPR050329">
    <property type="entry name" value="GLI_C2H2-zinc-finger"/>
</dbReference>
<dbReference type="PANTHER" id="PTHR19818">
    <property type="entry name" value="ZINC FINGER PROTEIN ZIC AND GLI"/>
    <property type="match status" value="1"/>
</dbReference>
<feature type="compositionally biased region" description="Basic and acidic residues" evidence="7">
    <location>
        <begin position="1340"/>
        <end position="1350"/>
    </location>
</feature>
<keyword evidence="1" id="KW-0479">Metal-binding</keyword>
<feature type="compositionally biased region" description="Low complexity" evidence="7">
    <location>
        <begin position="255"/>
        <end position="267"/>
    </location>
</feature>
<feature type="domain" description="C2H2-type" evidence="8">
    <location>
        <begin position="1059"/>
        <end position="1088"/>
    </location>
</feature>
<keyword evidence="3 5" id="KW-0863">Zinc-finger</keyword>
<dbReference type="GO" id="GO:0000978">
    <property type="term" value="F:RNA polymerase II cis-regulatory region sequence-specific DNA binding"/>
    <property type="evidence" value="ECO:0007669"/>
    <property type="project" value="TreeGrafter"/>
</dbReference>
<dbReference type="GO" id="GO:0000981">
    <property type="term" value="F:DNA-binding transcription factor activity, RNA polymerase II-specific"/>
    <property type="evidence" value="ECO:0007669"/>
    <property type="project" value="TreeGrafter"/>
</dbReference>
<gene>
    <name evidence="9" type="ORF">BD311DRAFT_865287</name>
</gene>
<dbReference type="PANTHER" id="PTHR19818:SF139">
    <property type="entry name" value="PAIR-RULE PROTEIN ODD-PAIRED"/>
    <property type="match status" value="1"/>
</dbReference>
<dbReference type="GO" id="GO:0008270">
    <property type="term" value="F:zinc ion binding"/>
    <property type="evidence" value="ECO:0007669"/>
    <property type="project" value="UniProtKB-KW"/>
</dbReference>
<evidence type="ECO:0000256" key="5">
    <source>
        <dbReference type="PROSITE-ProRule" id="PRU00042"/>
    </source>
</evidence>
<accession>A0A4Q9MMQ6</accession>
<feature type="compositionally biased region" description="Basic and acidic residues" evidence="7">
    <location>
        <begin position="1300"/>
        <end position="1311"/>
    </location>
</feature>
<dbReference type="GO" id="GO:0010557">
    <property type="term" value="P:positive regulation of macromolecule biosynthetic process"/>
    <property type="evidence" value="ECO:0007669"/>
    <property type="project" value="UniProtKB-ARBA"/>
</dbReference>
<evidence type="ECO:0000256" key="2">
    <source>
        <dbReference type="ARBA" id="ARBA00022737"/>
    </source>
</evidence>
<feature type="compositionally biased region" description="Pro residues" evidence="7">
    <location>
        <begin position="1436"/>
        <end position="1463"/>
    </location>
</feature>
<evidence type="ECO:0000313" key="9">
    <source>
        <dbReference type="EMBL" id="TBU28755.1"/>
    </source>
</evidence>
<feature type="compositionally biased region" description="Low complexity" evidence="7">
    <location>
        <begin position="956"/>
        <end position="989"/>
    </location>
</feature>
<evidence type="ECO:0000256" key="1">
    <source>
        <dbReference type="ARBA" id="ARBA00022723"/>
    </source>
</evidence>
<feature type="region of interest" description="Disordered" evidence="7">
    <location>
        <begin position="955"/>
        <end position="992"/>
    </location>
</feature>
<feature type="region of interest" description="Disordered" evidence="7">
    <location>
        <begin position="714"/>
        <end position="926"/>
    </location>
</feature>
<dbReference type="OrthoDB" id="2758536at2759"/>
<feature type="compositionally biased region" description="Polar residues" evidence="7">
    <location>
        <begin position="484"/>
        <end position="511"/>
    </location>
</feature>
<feature type="compositionally biased region" description="Low complexity" evidence="7">
    <location>
        <begin position="178"/>
        <end position="191"/>
    </location>
</feature>
<dbReference type="PROSITE" id="PS00028">
    <property type="entry name" value="ZINC_FINGER_C2H2_1"/>
    <property type="match status" value="2"/>
</dbReference>
<feature type="region of interest" description="Disordered" evidence="7">
    <location>
        <begin position="579"/>
        <end position="599"/>
    </location>
</feature>
<feature type="compositionally biased region" description="Acidic residues" evidence="7">
    <location>
        <begin position="1325"/>
        <end position="1339"/>
    </location>
</feature>
<feature type="compositionally biased region" description="Polar residues" evidence="7">
    <location>
        <begin position="150"/>
        <end position="168"/>
    </location>
</feature>
<feature type="region of interest" description="Disordered" evidence="7">
    <location>
        <begin position="241"/>
        <end position="334"/>
    </location>
</feature>
<evidence type="ECO:0000256" key="7">
    <source>
        <dbReference type="SAM" id="MobiDB-lite"/>
    </source>
</evidence>
<evidence type="ECO:0000259" key="8">
    <source>
        <dbReference type="PROSITE" id="PS50157"/>
    </source>
</evidence>
<dbReference type="Proteomes" id="UP000292957">
    <property type="component" value="Unassembled WGS sequence"/>
</dbReference>
<sequence length="1488" mass="160694">MNNGGDGQIPRQYSLNELVLSAANGAMSPEDEFAKRRQRIEAIKERLRSAEEQVEIEYMQYLEKKEKLQAEVLRGQLAAQRLQELEGTVPVQTNTILPVAGPSTAWQSLPTYQVAPQSVQQYTELPSTARIVEVPSPQISPQVHPHAPVASSSRSDTIPAQTYSQTHKPSLHLPPPSFAASSQPAPVSQPVTDWTAYGADPKVMNQQPLGPHLQRSSYRPVQWPASNASYYQSQTYNYASQRPSSAPLVPPVPHSSQYKVTQSSSSVPQAGHVAPSGMHSVGSSATPAARTSTQAIVDGASHARQAHNSDVSHTDQTSPSESAQHYPTLPSSIPPHHQRMLFEYLERLDDPIKRAIMVLVLMMAERREKGRQKTAEERVLEARVGPAIIRSAQTIADAWKMHDASQIQRLFSDYIQWLNSRRQARKAAAGEAANVEQSQPSQFVQLDPAMSASSRAGVPPAPSTGARAQQASVPLPAVAEPSPFISSSTHTNATPASTSTLRPTSEPSMATTSRIVPADRLRPFPWYRSRDPNAPVPFSDDNGQVYWLPPHAVPQSKPPVPGPSTLPIPKILPRTTAFPQRRPASEARQSALWTPEKADKSRLAQDIMRSLGRPKGAFGAPLVDSHSSFIPWFEVVDSSSETPSTTSTGKRRASLTPSASPTTIAKRPRLESEVETRLPIVPASDVQPDATIEVVAPASEQGAESPVAVAVVEPIPPDPAPPQADEPMERDVEAAEKAVSDIPEAGRAQSIPSSDGALDLVQDMLVAPPDTDPAAPPSSDPYRGLPYSPDEVVGPVEPLGGLGAQELHNLPSTAAPSAAPSSSHPSSSHPSSVDGSRATPPPRSSSPSQREKTKEKIPLFLPSPSPTSAVDEHNRPDGSPTVDDVDMRSDASEPPRLPRHLKGKGRAVEDDDVTSETSSVMPGATSRVRRRVNRAYVLVPPLPQYARRKTALVSRSGSVASGSQNASASARSARSTQSASRSRGATASVHEGEGSIDELAAWHGGSLCMDESDCGKSVDQIYDMLVDEGMVAAEPQRDKEEVEAEAEAEQLSFTRLRQTPCSWSECGVILNSATTLQKHVALHADENEEWGTFTCRWNNCFSTHFVDKQSLVKHVQKHTKSPLWCAYEGCDTSYASPSELCRHQQSSKHQDGQLRRSCLPAPPPERMDPLPPLPDHVPAYMSVERRVGRHPTSRERHQWLGPKVLENITSFKYTGRRSNAALPLRGSRRLAEKVAAAELAAVPPESAIDQIKRWIDDEYLDFADGYDASRRYRVWCADIPSGEITRMVDDGLVLWADGREDSDQRDQHAEADGPGVDGGGQEPAGEGDEDAEGEDDAEFEQEHEHEREPEEPPPPRVAGSSDEGAGLEGSPVRTEVSGGADGGGRPTPKPKLPLPRRSQVRLFSARPNRTDDSHDVEGVAGNTETDAEGRGERPSTPAPVPNSVPAAPSPNAPSSPPPISMPEPKPEEPVGSVWTAWPPAKEGSVGLR</sequence>
<organism evidence="9">
    <name type="scientific">Dichomitus squalens</name>
    <dbReference type="NCBI Taxonomy" id="114155"/>
    <lineage>
        <taxon>Eukaryota</taxon>
        <taxon>Fungi</taxon>
        <taxon>Dikarya</taxon>
        <taxon>Basidiomycota</taxon>
        <taxon>Agaricomycotina</taxon>
        <taxon>Agaricomycetes</taxon>
        <taxon>Polyporales</taxon>
        <taxon>Polyporaceae</taxon>
        <taxon>Dichomitus</taxon>
    </lineage>
</organism>
<keyword evidence="2" id="KW-0677">Repeat</keyword>
<keyword evidence="4" id="KW-0862">Zinc</keyword>
<reference evidence="9" key="1">
    <citation type="submission" date="2019-01" db="EMBL/GenBank/DDBJ databases">
        <title>Draft genome sequences of three monokaryotic isolates of the white-rot basidiomycete fungus Dichomitus squalens.</title>
        <authorList>
            <consortium name="DOE Joint Genome Institute"/>
            <person name="Lopez S.C."/>
            <person name="Andreopoulos B."/>
            <person name="Pangilinan J."/>
            <person name="Lipzen A."/>
            <person name="Riley R."/>
            <person name="Ahrendt S."/>
            <person name="Ng V."/>
            <person name="Barry K."/>
            <person name="Daum C."/>
            <person name="Grigoriev I.V."/>
            <person name="Hilden K.S."/>
            <person name="Makela M.R."/>
            <person name="de Vries R.P."/>
        </authorList>
    </citation>
    <scope>NUCLEOTIDE SEQUENCE [LARGE SCALE GENOMIC DNA]</scope>
    <source>
        <strain evidence="9">OM18370.1</strain>
    </source>
</reference>
<name>A0A4Q9MMQ6_9APHY</name>
<feature type="compositionally biased region" description="Low complexity" evidence="7">
    <location>
        <begin position="811"/>
        <end position="832"/>
    </location>
</feature>
<feature type="region of interest" description="Disordered" evidence="7">
    <location>
        <begin position="448"/>
        <end position="511"/>
    </location>
</feature>
<proteinExistence type="predicted"/>
<evidence type="ECO:0000256" key="3">
    <source>
        <dbReference type="ARBA" id="ARBA00022771"/>
    </source>
</evidence>
<dbReference type="GO" id="GO:0005634">
    <property type="term" value="C:nucleus"/>
    <property type="evidence" value="ECO:0007669"/>
    <property type="project" value="UniProtKB-ARBA"/>
</dbReference>
<keyword evidence="6" id="KW-0175">Coiled coil</keyword>
<feature type="region of interest" description="Disordered" evidence="7">
    <location>
        <begin position="638"/>
        <end position="673"/>
    </location>
</feature>
<feature type="compositionally biased region" description="Basic and acidic residues" evidence="7">
    <location>
        <begin position="1408"/>
        <end position="1417"/>
    </location>
</feature>
<feature type="coiled-coil region" evidence="6">
    <location>
        <begin position="33"/>
        <end position="85"/>
    </location>
</feature>
<evidence type="ECO:0000256" key="6">
    <source>
        <dbReference type="SAM" id="Coils"/>
    </source>
</evidence>
<feature type="region of interest" description="Disordered" evidence="7">
    <location>
        <begin position="1141"/>
        <end position="1166"/>
    </location>
</feature>